<keyword evidence="8" id="KW-0456">Lyase</keyword>
<keyword evidence="4" id="KW-0312">Gluconeogenesis</keyword>
<dbReference type="Gene3D" id="3.90.228.20">
    <property type="match status" value="1"/>
</dbReference>
<dbReference type="VEuPathDB" id="PiroplasmaDB:TA20590"/>
<protein>
    <recommendedName>
        <fullName evidence="3">phosphoenolpyruvate carboxykinase (ATP)</fullName>
        <ecNumber evidence="3">4.1.1.49</ecNumber>
    </recommendedName>
</protein>
<dbReference type="GO" id="GO:0006094">
    <property type="term" value="P:gluconeogenesis"/>
    <property type="evidence" value="ECO:0007669"/>
    <property type="project" value="UniProtKB-UniPathway"/>
</dbReference>
<dbReference type="GO" id="GO:0004612">
    <property type="term" value="F:phosphoenolpyruvate carboxykinase (ATP) activity"/>
    <property type="evidence" value="ECO:0007669"/>
    <property type="project" value="UniProtKB-EC"/>
</dbReference>
<dbReference type="NCBIfam" id="NF006820">
    <property type="entry name" value="PRK09344.1-2"/>
    <property type="match status" value="1"/>
</dbReference>
<dbReference type="Gene3D" id="2.170.8.10">
    <property type="entry name" value="Phosphoenolpyruvate Carboxykinase, domain 2"/>
    <property type="match status" value="1"/>
</dbReference>
<dbReference type="PANTHER" id="PTHR30031:SF0">
    <property type="entry name" value="PHOSPHOENOLPYRUVATE CARBOXYKINASE (ATP)"/>
    <property type="match status" value="1"/>
</dbReference>
<name>A0A3B0MGI5_THEAN</name>
<dbReference type="SUPFAM" id="SSF53795">
    <property type="entry name" value="PEP carboxykinase-like"/>
    <property type="match status" value="1"/>
</dbReference>
<evidence type="ECO:0000256" key="5">
    <source>
        <dbReference type="ARBA" id="ARBA00022741"/>
    </source>
</evidence>
<dbReference type="UniPathway" id="UPA00138"/>
<keyword evidence="7" id="KW-0067">ATP-binding</keyword>
<keyword evidence="10" id="KW-0808">Transferase</keyword>
<sequence>MAKVTVKSTLPHHNILLEKVNDLPIPNSNTIAIEHTTSQLPTKPKKFGDLVEDKVLYNSCIPLLYLHALRFEPHTELTSTGALSCLSGEKTGRSPMDKRTVLDDNTRDKVWWDSVNIPIEPEAFKSVRRRAIDYINGCDRIYVTDAFAGWDPDHRVRVRVVSVRAYHAIFMHNLLIVPTAEELADFTPDFTIYNAGPHQADTNIQGITSGTSICINYTSMEMVILGTEYAGEMKKGVLTLMMYLFPQKGLLPLHSSCNVDSDGNVTLFFGLSGTGKTTLSTEPGRQLVGDDEHVWTDEGVFNVEGGCYAKCKDLSAEREPEIFEAIRFGSVLENVVLDSSKVVDFADVSVTENTRCAYPLRHIRNVCLPALVQRHPNNIIFLTCDAFGALPPVSLLNVHQAIYHFVSGYTTKMVGTEIGVTKPTATFSACYAGPFLALSPLTYANLLYQKLISNDSSTEKGGVRVWLLNTGWIGGSSDSSKGMRIPLRYSRRIVDAINRGEINESEDSFERFPYFGFLVPREVSGVPKEVLRQELSWDDPQEHLNQVKLVAKKFIKNFNQYRVEATDVILKGEPVIDVTD</sequence>
<keyword evidence="10" id="KW-0670">Pyruvate</keyword>
<evidence type="ECO:0000256" key="8">
    <source>
        <dbReference type="ARBA" id="ARBA00023239"/>
    </source>
</evidence>
<dbReference type="GO" id="GO:0005829">
    <property type="term" value="C:cytosol"/>
    <property type="evidence" value="ECO:0007669"/>
    <property type="project" value="TreeGrafter"/>
</dbReference>
<dbReference type="HAMAP" id="MF_00453">
    <property type="entry name" value="PEPCK_ATP"/>
    <property type="match status" value="1"/>
</dbReference>
<dbReference type="SUPFAM" id="SSF68923">
    <property type="entry name" value="PEP carboxykinase N-terminal domain"/>
    <property type="match status" value="1"/>
</dbReference>
<dbReference type="InterPro" id="IPR008210">
    <property type="entry name" value="PEP_carboxykinase_N"/>
</dbReference>
<dbReference type="NCBIfam" id="NF006821">
    <property type="entry name" value="PRK09344.1-3"/>
    <property type="match status" value="1"/>
</dbReference>
<evidence type="ECO:0000256" key="6">
    <source>
        <dbReference type="ARBA" id="ARBA00022793"/>
    </source>
</evidence>
<dbReference type="GO" id="GO:0005524">
    <property type="term" value="F:ATP binding"/>
    <property type="evidence" value="ECO:0007669"/>
    <property type="project" value="UniProtKB-KW"/>
</dbReference>
<dbReference type="EC" id="4.1.1.49" evidence="3"/>
<evidence type="ECO:0000256" key="1">
    <source>
        <dbReference type="ARBA" id="ARBA00004742"/>
    </source>
</evidence>
<evidence type="ECO:0000256" key="9">
    <source>
        <dbReference type="ARBA" id="ARBA00047371"/>
    </source>
</evidence>
<comment type="pathway">
    <text evidence="1">Carbohydrate biosynthesis; gluconeogenesis.</text>
</comment>
<dbReference type="EMBL" id="UIVS01000001">
    <property type="protein sequence ID" value="SVP89796.1"/>
    <property type="molecule type" value="Genomic_DNA"/>
</dbReference>
<dbReference type="Gene3D" id="3.40.449.10">
    <property type="entry name" value="Phosphoenolpyruvate Carboxykinase, domain 1"/>
    <property type="match status" value="1"/>
</dbReference>
<dbReference type="Pfam" id="PF01293">
    <property type="entry name" value="PEPCK_ATP"/>
    <property type="match status" value="1"/>
</dbReference>
<dbReference type="PIRSF" id="PIRSF006294">
    <property type="entry name" value="PEP_crbxkin"/>
    <property type="match status" value="1"/>
</dbReference>
<dbReference type="PANTHER" id="PTHR30031">
    <property type="entry name" value="PHOSPHOENOLPYRUVATE CARBOXYKINASE ATP"/>
    <property type="match status" value="1"/>
</dbReference>
<comment type="catalytic activity">
    <reaction evidence="9">
        <text>oxaloacetate + ATP = phosphoenolpyruvate + ADP + CO2</text>
        <dbReference type="Rhea" id="RHEA:18617"/>
        <dbReference type="ChEBI" id="CHEBI:16452"/>
        <dbReference type="ChEBI" id="CHEBI:16526"/>
        <dbReference type="ChEBI" id="CHEBI:30616"/>
        <dbReference type="ChEBI" id="CHEBI:58702"/>
        <dbReference type="ChEBI" id="CHEBI:456216"/>
        <dbReference type="EC" id="4.1.1.49"/>
    </reaction>
</comment>
<dbReference type="FunFam" id="2.170.8.10:FF:000001">
    <property type="entry name" value="Phosphoenolpyruvate carboxykinase (ATP)"/>
    <property type="match status" value="1"/>
</dbReference>
<keyword evidence="5" id="KW-0547">Nucleotide-binding</keyword>
<evidence type="ECO:0000256" key="7">
    <source>
        <dbReference type="ARBA" id="ARBA00022840"/>
    </source>
</evidence>
<dbReference type="NCBIfam" id="TIGR00224">
    <property type="entry name" value="pckA"/>
    <property type="match status" value="1"/>
</dbReference>
<keyword evidence="10" id="KW-0418">Kinase</keyword>
<dbReference type="AlphaFoldDB" id="A0A3B0MGI5"/>
<evidence type="ECO:0000256" key="3">
    <source>
        <dbReference type="ARBA" id="ARBA00012363"/>
    </source>
</evidence>
<dbReference type="InterPro" id="IPR013035">
    <property type="entry name" value="PEP_carboxykinase_C"/>
</dbReference>
<keyword evidence="6" id="KW-0210">Decarboxylase</keyword>
<gene>
    <name evidence="10" type="ORF">TAT_000050000</name>
    <name evidence="11" type="ORF">TAV_000049700</name>
</gene>
<comment type="similarity">
    <text evidence="2">Belongs to the phosphoenolpyruvate carboxykinase (ATP) family.</text>
</comment>
<dbReference type="EMBL" id="UIVT01000001">
    <property type="protein sequence ID" value="SVP88642.1"/>
    <property type="molecule type" value="Genomic_DNA"/>
</dbReference>
<proteinExistence type="inferred from homology"/>
<evidence type="ECO:0000256" key="2">
    <source>
        <dbReference type="ARBA" id="ARBA00006052"/>
    </source>
</evidence>
<dbReference type="InterPro" id="IPR001272">
    <property type="entry name" value="PEP_carboxykinase_ATP"/>
</dbReference>
<organism evidence="10">
    <name type="scientific">Theileria annulata</name>
    <dbReference type="NCBI Taxonomy" id="5874"/>
    <lineage>
        <taxon>Eukaryota</taxon>
        <taxon>Sar</taxon>
        <taxon>Alveolata</taxon>
        <taxon>Apicomplexa</taxon>
        <taxon>Aconoidasida</taxon>
        <taxon>Piroplasmida</taxon>
        <taxon>Theileriidae</taxon>
        <taxon>Theileria</taxon>
    </lineage>
</organism>
<dbReference type="GO" id="GO:0016301">
    <property type="term" value="F:kinase activity"/>
    <property type="evidence" value="ECO:0007669"/>
    <property type="project" value="UniProtKB-KW"/>
</dbReference>
<accession>A0A3B0MGI5</accession>
<evidence type="ECO:0000256" key="4">
    <source>
        <dbReference type="ARBA" id="ARBA00022432"/>
    </source>
</evidence>
<reference evidence="10" key="1">
    <citation type="submission" date="2018-07" db="EMBL/GenBank/DDBJ databases">
        <authorList>
            <person name="Quirk P.G."/>
            <person name="Krulwich T.A."/>
        </authorList>
    </citation>
    <scope>NUCLEOTIDE SEQUENCE</scope>
    <source>
        <strain evidence="10">Anand</strain>
    </source>
</reference>
<evidence type="ECO:0000313" key="10">
    <source>
        <dbReference type="EMBL" id="SVP88642.1"/>
    </source>
</evidence>
<evidence type="ECO:0000313" key="11">
    <source>
        <dbReference type="EMBL" id="SVP89796.1"/>
    </source>
</evidence>